<accession>A0ABQ4C567</accession>
<organism evidence="3 4">
    <name type="scientific">Asanoa iriomotensis</name>
    <dbReference type="NCBI Taxonomy" id="234613"/>
    <lineage>
        <taxon>Bacteria</taxon>
        <taxon>Bacillati</taxon>
        <taxon>Actinomycetota</taxon>
        <taxon>Actinomycetes</taxon>
        <taxon>Micromonosporales</taxon>
        <taxon>Micromonosporaceae</taxon>
        <taxon>Asanoa</taxon>
    </lineage>
</organism>
<evidence type="ECO:0000313" key="3">
    <source>
        <dbReference type="EMBL" id="GIF57936.1"/>
    </source>
</evidence>
<feature type="compositionally biased region" description="Basic and acidic residues" evidence="1">
    <location>
        <begin position="137"/>
        <end position="153"/>
    </location>
</feature>
<gene>
    <name evidence="3" type="ORF">Air01nite_40310</name>
</gene>
<feature type="compositionally biased region" description="Acidic residues" evidence="1">
    <location>
        <begin position="190"/>
        <end position="200"/>
    </location>
</feature>
<dbReference type="InterPro" id="IPR043763">
    <property type="entry name" value="DUF5709"/>
</dbReference>
<evidence type="ECO:0000256" key="1">
    <source>
        <dbReference type="SAM" id="MobiDB-lite"/>
    </source>
</evidence>
<sequence length="200" mass="21681">MQDNDQPHQTGNSAQSRTYRTDHRVRLADRPAPGRQRAARVLGLHPTELSEGNMSQDPDYEVLEDDGVLDASDTLDDDRVADPLDVGIAPADRWSGANRFGTTAAEERQGESLEQLLAEEEPDIDPYADPADDEDEISRRGYEEDPRAGRLVEDDQGFGEDVEADSVAWDAGIDAGGASAEEAAIHVVDGPDDEGDGPLR</sequence>
<proteinExistence type="predicted"/>
<dbReference type="Pfam" id="PF18970">
    <property type="entry name" value="DUF5709"/>
    <property type="match status" value="1"/>
</dbReference>
<evidence type="ECO:0000313" key="4">
    <source>
        <dbReference type="Proteomes" id="UP000624325"/>
    </source>
</evidence>
<dbReference type="Proteomes" id="UP000624325">
    <property type="component" value="Unassembled WGS sequence"/>
</dbReference>
<reference evidence="3 4" key="1">
    <citation type="submission" date="2021-01" db="EMBL/GenBank/DDBJ databases">
        <title>Whole genome shotgun sequence of Asanoa iriomotensis NBRC 100142.</title>
        <authorList>
            <person name="Komaki H."/>
            <person name="Tamura T."/>
        </authorList>
    </citation>
    <scope>NUCLEOTIDE SEQUENCE [LARGE SCALE GENOMIC DNA]</scope>
    <source>
        <strain evidence="3 4">NBRC 100142</strain>
    </source>
</reference>
<feature type="region of interest" description="Disordered" evidence="1">
    <location>
        <begin position="1"/>
        <end position="38"/>
    </location>
</feature>
<protein>
    <recommendedName>
        <fullName evidence="2">DUF5709 domain-containing protein</fullName>
    </recommendedName>
</protein>
<feature type="compositionally biased region" description="Polar residues" evidence="1">
    <location>
        <begin position="1"/>
        <end position="18"/>
    </location>
</feature>
<feature type="region of interest" description="Disordered" evidence="1">
    <location>
        <begin position="87"/>
        <end position="159"/>
    </location>
</feature>
<name>A0ABQ4C567_9ACTN</name>
<feature type="domain" description="DUF5709" evidence="2">
    <location>
        <begin position="143"/>
        <end position="189"/>
    </location>
</feature>
<comment type="caution">
    <text evidence="3">The sequence shown here is derived from an EMBL/GenBank/DDBJ whole genome shotgun (WGS) entry which is preliminary data.</text>
</comment>
<feature type="compositionally biased region" description="Basic and acidic residues" evidence="1">
    <location>
        <begin position="19"/>
        <end position="29"/>
    </location>
</feature>
<evidence type="ECO:0000259" key="2">
    <source>
        <dbReference type="Pfam" id="PF18970"/>
    </source>
</evidence>
<feature type="region of interest" description="Disordered" evidence="1">
    <location>
        <begin position="180"/>
        <end position="200"/>
    </location>
</feature>
<dbReference type="EMBL" id="BONC01000028">
    <property type="protein sequence ID" value="GIF57936.1"/>
    <property type="molecule type" value="Genomic_DNA"/>
</dbReference>
<feature type="compositionally biased region" description="Acidic residues" evidence="1">
    <location>
        <begin position="117"/>
        <end position="136"/>
    </location>
</feature>
<keyword evidence="4" id="KW-1185">Reference proteome</keyword>